<sequence length="251" mass="27020">MDTPDRDIPDTGQIVTLTFHRFDGLRARLWAFAMMGLARPAMARVPGIGFWKLCGSGTGVGFTPRPNLGVYAILATWPDADTARAALTGGGILGRYRSMASESWTVLLRPLSSRGAWSGKAPFQPQADAGEGTALAALTRATIRPSVLARFWGRVPDISGVIGSNTSTMFKIGIGEVPWLHQVTFSIWPDTASMAAFARTGPHAEAIRAVRAENWFSEELYARFAIHSDMGSWNCVSPLAPNPSCLASEPL</sequence>
<keyword evidence="1" id="KW-0560">Oxidoreductase</keyword>
<dbReference type="OrthoDB" id="1122317at2"/>
<dbReference type="GO" id="GO:0004497">
    <property type="term" value="F:monooxygenase activity"/>
    <property type="evidence" value="ECO:0007669"/>
    <property type="project" value="UniProtKB-KW"/>
</dbReference>
<keyword evidence="1" id="KW-0503">Monooxygenase</keyword>
<dbReference type="STRING" id="573024.SAMN05216208_2333"/>
<evidence type="ECO:0000313" key="2">
    <source>
        <dbReference type="Proteomes" id="UP000186019"/>
    </source>
</evidence>
<dbReference type="RefSeq" id="WP_076535064.1">
    <property type="nucleotide sequence ID" value="NZ_FOAC01000002.1"/>
</dbReference>
<organism evidence="1 2">
    <name type="scientific">Roseovarius nanhaiticus</name>
    <dbReference type="NCBI Taxonomy" id="573024"/>
    <lineage>
        <taxon>Bacteria</taxon>
        <taxon>Pseudomonadati</taxon>
        <taxon>Pseudomonadota</taxon>
        <taxon>Alphaproteobacteria</taxon>
        <taxon>Rhodobacterales</taxon>
        <taxon>Roseobacteraceae</taxon>
        <taxon>Roseovarius</taxon>
    </lineage>
</organism>
<reference evidence="2" key="1">
    <citation type="submission" date="2017-01" db="EMBL/GenBank/DDBJ databases">
        <authorList>
            <person name="Varghese N."/>
            <person name="Submissions S."/>
        </authorList>
    </citation>
    <scope>NUCLEOTIDE SEQUENCE [LARGE SCALE GENOMIC DNA]</scope>
    <source>
        <strain evidence="2">DSM 29590</strain>
    </source>
</reference>
<proteinExistence type="predicted"/>
<keyword evidence="2" id="KW-1185">Reference proteome</keyword>
<dbReference type="Proteomes" id="UP000186019">
    <property type="component" value="Unassembled WGS sequence"/>
</dbReference>
<dbReference type="InterPro" id="IPR049574">
    <property type="entry name" value="CrtA-like"/>
</dbReference>
<accession>A0A1N7HG90</accession>
<evidence type="ECO:0000313" key="1">
    <source>
        <dbReference type="EMBL" id="SIS23907.1"/>
    </source>
</evidence>
<gene>
    <name evidence="1" type="ORF">SAMN05421666_2982</name>
</gene>
<dbReference type="CDD" id="cd21650">
    <property type="entry name" value="CrtA-like"/>
    <property type="match status" value="1"/>
</dbReference>
<protein>
    <submittedName>
        <fullName evidence="1">Spheroidene monooxygenase</fullName>
    </submittedName>
</protein>
<name>A0A1N7HG90_9RHOB</name>
<dbReference type="AlphaFoldDB" id="A0A1N7HG90"/>
<dbReference type="NCBIfam" id="NF045923">
    <property type="entry name" value="SpheroidMoxCrtARhod"/>
    <property type="match status" value="1"/>
</dbReference>
<dbReference type="EMBL" id="FTNV01000003">
    <property type="protein sequence ID" value="SIS23907.1"/>
    <property type="molecule type" value="Genomic_DNA"/>
</dbReference>